<dbReference type="PROSITE" id="PS50830">
    <property type="entry name" value="TNASE_3"/>
    <property type="match status" value="1"/>
</dbReference>
<keyword evidence="2" id="KW-0255">Endonuclease</keyword>
<keyword evidence="7" id="KW-1185">Reference proteome</keyword>
<protein>
    <submittedName>
        <fullName evidence="6">Thermonuclease</fullName>
    </submittedName>
</protein>
<dbReference type="SUPFAM" id="SSF50199">
    <property type="entry name" value="Staphylococcal nuclease"/>
    <property type="match status" value="1"/>
</dbReference>
<evidence type="ECO:0000313" key="7">
    <source>
        <dbReference type="Proteomes" id="UP000245938"/>
    </source>
</evidence>
<evidence type="ECO:0000313" key="6">
    <source>
        <dbReference type="EMBL" id="PWI25869.1"/>
    </source>
</evidence>
<dbReference type="Pfam" id="PF00565">
    <property type="entry name" value="SNase"/>
    <property type="match status" value="1"/>
</dbReference>
<gene>
    <name evidence="6" type="ORF">DEX24_06615</name>
</gene>
<dbReference type="AlphaFoldDB" id="A0A2U3AN01"/>
<evidence type="ECO:0000256" key="1">
    <source>
        <dbReference type="ARBA" id="ARBA00022722"/>
    </source>
</evidence>
<dbReference type="InterPro" id="IPR016071">
    <property type="entry name" value="Staphylococal_nuclease_OB-fold"/>
</dbReference>
<dbReference type="EMBL" id="QFVR01000006">
    <property type="protein sequence ID" value="PWI25869.1"/>
    <property type="molecule type" value="Genomic_DNA"/>
</dbReference>
<dbReference type="SMART" id="SM00318">
    <property type="entry name" value="SNc"/>
    <property type="match status" value="1"/>
</dbReference>
<keyword evidence="1" id="KW-0540">Nuclease</keyword>
<keyword evidence="3" id="KW-0378">Hydrolase</keyword>
<dbReference type="PANTHER" id="PTHR12302">
    <property type="entry name" value="EBNA2 BINDING PROTEIN P100"/>
    <property type="match status" value="1"/>
</dbReference>
<evidence type="ECO:0000256" key="4">
    <source>
        <dbReference type="SAM" id="SignalP"/>
    </source>
</evidence>
<dbReference type="GO" id="GO:0016787">
    <property type="term" value="F:hydrolase activity"/>
    <property type="evidence" value="ECO:0007669"/>
    <property type="project" value="UniProtKB-KW"/>
</dbReference>
<keyword evidence="4" id="KW-0732">Signal</keyword>
<dbReference type="GO" id="GO:0004519">
    <property type="term" value="F:endonuclease activity"/>
    <property type="evidence" value="ECO:0007669"/>
    <property type="project" value="UniProtKB-KW"/>
</dbReference>
<dbReference type="PROSITE" id="PS51257">
    <property type="entry name" value="PROKAR_LIPOPROTEIN"/>
    <property type="match status" value="1"/>
</dbReference>
<sequence length="253" mass="28649">MKKMTWLAIIFSVGLIVSACTETANVNNQENNHKTVGEVVKVTNVMDGDTMKVMYNGKERKVRFLLIDAPEMYHKELGEQPFGREAQTRTRELLKKAKEVSIEFDETGAREDKYNRLLAYVYADGQSVQQQLIKEGLVRVGYVYNKQAAHLDEYDAAQNKAKQAKLGIWQYPGYVTDRGFIKSAVPNWQPGKSLNTSTSQKVQTADCKIKGNINAKGNKNYFLPGDPNYEQVNEEEMFCSQNEAQKAGFKKAQ</sequence>
<name>A0A2U3AN01_9BACL</name>
<organism evidence="6 7">
    <name type="scientific">Kurthia sibirica</name>
    <dbReference type="NCBI Taxonomy" id="202750"/>
    <lineage>
        <taxon>Bacteria</taxon>
        <taxon>Bacillati</taxon>
        <taxon>Bacillota</taxon>
        <taxon>Bacilli</taxon>
        <taxon>Bacillales</taxon>
        <taxon>Caryophanaceae</taxon>
        <taxon>Kurthia</taxon>
    </lineage>
</organism>
<feature type="chain" id="PRO_5039410507" evidence="4">
    <location>
        <begin position="20"/>
        <end position="253"/>
    </location>
</feature>
<feature type="signal peptide" evidence="4">
    <location>
        <begin position="1"/>
        <end position="19"/>
    </location>
</feature>
<evidence type="ECO:0000256" key="2">
    <source>
        <dbReference type="ARBA" id="ARBA00022759"/>
    </source>
</evidence>
<evidence type="ECO:0000256" key="3">
    <source>
        <dbReference type="ARBA" id="ARBA00022801"/>
    </source>
</evidence>
<evidence type="ECO:0000259" key="5">
    <source>
        <dbReference type="PROSITE" id="PS50830"/>
    </source>
</evidence>
<dbReference type="PANTHER" id="PTHR12302:SF3">
    <property type="entry name" value="SERINE_THREONINE-PROTEIN KINASE 31"/>
    <property type="match status" value="1"/>
</dbReference>
<proteinExistence type="predicted"/>
<dbReference type="Proteomes" id="UP000245938">
    <property type="component" value="Unassembled WGS sequence"/>
</dbReference>
<dbReference type="OrthoDB" id="4376109at2"/>
<reference evidence="6 7" key="1">
    <citation type="submission" date="2018-05" db="EMBL/GenBank/DDBJ databases">
        <title>Kurthia sibirica genome sequence.</title>
        <authorList>
            <person name="Maclea K.S."/>
            <person name="Goen A.E."/>
        </authorList>
    </citation>
    <scope>NUCLEOTIDE SEQUENCE [LARGE SCALE GENOMIC DNA]</scope>
    <source>
        <strain evidence="6 7">ATCC 49154</strain>
    </source>
</reference>
<accession>A0A2U3AN01</accession>
<comment type="caution">
    <text evidence="6">The sequence shown here is derived from an EMBL/GenBank/DDBJ whole genome shotgun (WGS) entry which is preliminary data.</text>
</comment>
<feature type="domain" description="TNase-like" evidence="5">
    <location>
        <begin position="36"/>
        <end position="171"/>
    </location>
</feature>
<dbReference type="Gene3D" id="2.40.50.90">
    <property type="match status" value="1"/>
</dbReference>
<dbReference type="InterPro" id="IPR035437">
    <property type="entry name" value="SNase_OB-fold_sf"/>
</dbReference>